<reference evidence="1" key="2">
    <citation type="journal article" date="2015" name="Fish Shellfish Immunol.">
        <title>Early steps in the European eel (Anguilla anguilla)-Vibrio vulnificus interaction in the gills: Role of the RtxA13 toxin.</title>
        <authorList>
            <person name="Callol A."/>
            <person name="Pajuelo D."/>
            <person name="Ebbesson L."/>
            <person name="Teles M."/>
            <person name="MacKenzie S."/>
            <person name="Amaro C."/>
        </authorList>
    </citation>
    <scope>NUCLEOTIDE SEQUENCE</scope>
</reference>
<dbReference type="AlphaFoldDB" id="A0A0E9Q594"/>
<dbReference type="EMBL" id="GBXM01096506">
    <property type="protein sequence ID" value="JAH12071.1"/>
    <property type="molecule type" value="Transcribed_RNA"/>
</dbReference>
<organism evidence="1">
    <name type="scientific">Anguilla anguilla</name>
    <name type="common">European freshwater eel</name>
    <name type="synonym">Muraena anguilla</name>
    <dbReference type="NCBI Taxonomy" id="7936"/>
    <lineage>
        <taxon>Eukaryota</taxon>
        <taxon>Metazoa</taxon>
        <taxon>Chordata</taxon>
        <taxon>Craniata</taxon>
        <taxon>Vertebrata</taxon>
        <taxon>Euteleostomi</taxon>
        <taxon>Actinopterygii</taxon>
        <taxon>Neopterygii</taxon>
        <taxon>Teleostei</taxon>
        <taxon>Anguilliformes</taxon>
        <taxon>Anguillidae</taxon>
        <taxon>Anguilla</taxon>
    </lineage>
</organism>
<name>A0A0E9Q594_ANGAN</name>
<accession>A0A0E9Q594</accession>
<protein>
    <submittedName>
        <fullName evidence="1">Uncharacterized protein</fullName>
    </submittedName>
</protein>
<proteinExistence type="predicted"/>
<reference evidence="1" key="1">
    <citation type="submission" date="2014-11" db="EMBL/GenBank/DDBJ databases">
        <authorList>
            <person name="Amaro Gonzalez C."/>
        </authorList>
    </citation>
    <scope>NUCLEOTIDE SEQUENCE</scope>
</reference>
<evidence type="ECO:0000313" key="1">
    <source>
        <dbReference type="EMBL" id="JAH12071.1"/>
    </source>
</evidence>
<sequence length="64" mass="6802">MIPLCLSGFSSGYSSSLPQSNDMQVRLIEETKYSSGYECGCEWMVCGPCDGLMTCPGCIPAPLG</sequence>